<evidence type="ECO:0000313" key="2">
    <source>
        <dbReference type="EMBL" id="SFB13721.1"/>
    </source>
</evidence>
<gene>
    <name evidence="2" type="ORF">SAMN05660845_1818</name>
</gene>
<accession>A0A1I0YKJ9</accession>
<organism evidence="2 3">
    <name type="scientific">Flavobacterium swingsii</name>
    <dbReference type="NCBI Taxonomy" id="498292"/>
    <lineage>
        <taxon>Bacteria</taxon>
        <taxon>Pseudomonadati</taxon>
        <taxon>Bacteroidota</taxon>
        <taxon>Flavobacteriia</taxon>
        <taxon>Flavobacteriales</taxon>
        <taxon>Flavobacteriaceae</taxon>
        <taxon>Flavobacterium</taxon>
    </lineage>
</organism>
<keyword evidence="1" id="KW-0812">Transmembrane</keyword>
<feature type="transmembrane region" description="Helical" evidence="1">
    <location>
        <begin position="131"/>
        <end position="151"/>
    </location>
</feature>
<name>A0A1I0YKJ9_9FLAO</name>
<feature type="transmembrane region" description="Helical" evidence="1">
    <location>
        <begin position="7"/>
        <end position="27"/>
    </location>
</feature>
<evidence type="ECO:0000313" key="3">
    <source>
        <dbReference type="Proteomes" id="UP000199604"/>
    </source>
</evidence>
<sequence length="202" mass="23240">MKRILPFFSYLFHPIFISVLATVFYFFITTDRYFVYEAIYLYTIQVLLVTVFIPLAIFYLLIMLGKIDSVMVTNVSQRKTPLTIHIALLSVLITKSITKETIPELFYFFLGSITSSLIALLLVYFSKKVSLHMLGMASLTVFCISLCMHFQVREVIIISALLFCNGIVAASRLYMKAHTNKELVLGYLIGLFPQLLLLFFWL</sequence>
<evidence type="ECO:0000256" key="1">
    <source>
        <dbReference type="SAM" id="Phobius"/>
    </source>
</evidence>
<dbReference type="EMBL" id="FOJT01000004">
    <property type="protein sequence ID" value="SFB13721.1"/>
    <property type="molecule type" value="Genomic_DNA"/>
</dbReference>
<keyword evidence="1" id="KW-0472">Membrane</keyword>
<keyword evidence="1" id="KW-1133">Transmembrane helix</keyword>
<dbReference type="Proteomes" id="UP000199604">
    <property type="component" value="Unassembled WGS sequence"/>
</dbReference>
<feature type="transmembrane region" description="Helical" evidence="1">
    <location>
        <begin position="182"/>
        <end position="201"/>
    </location>
</feature>
<evidence type="ECO:0008006" key="4">
    <source>
        <dbReference type="Google" id="ProtNLM"/>
    </source>
</evidence>
<dbReference type="OrthoDB" id="9786064at2"/>
<protein>
    <recommendedName>
        <fullName evidence="4">PAP2 superfamily protein</fullName>
    </recommendedName>
</protein>
<dbReference type="STRING" id="498292.SAMN05660845_1818"/>
<feature type="transmembrane region" description="Helical" evidence="1">
    <location>
        <begin position="39"/>
        <end position="62"/>
    </location>
</feature>
<keyword evidence="3" id="KW-1185">Reference proteome</keyword>
<feature type="transmembrane region" description="Helical" evidence="1">
    <location>
        <begin position="105"/>
        <end position="124"/>
    </location>
</feature>
<reference evidence="3" key="1">
    <citation type="submission" date="2016-10" db="EMBL/GenBank/DDBJ databases">
        <authorList>
            <person name="Varghese N."/>
            <person name="Submissions S."/>
        </authorList>
    </citation>
    <scope>NUCLEOTIDE SEQUENCE [LARGE SCALE GENOMIC DNA]</scope>
    <source>
        <strain evidence="3">DSM 21789</strain>
    </source>
</reference>
<dbReference type="AlphaFoldDB" id="A0A1I0YKJ9"/>
<proteinExistence type="predicted"/>
<feature type="transmembrane region" description="Helical" evidence="1">
    <location>
        <begin position="157"/>
        <end position="175"/>
    </location>
</feature>